<comment type="caution">
    <text evidence="2">The sequence shown here is derived from an EMBL/GenBank/DDBJ whole genome shotgun (WGS) entry which is preliminary data.</text>
</comment>
<protein>
    <submittedName>
        <fullName evidence="2">DUF1690-domain-containing protein</fullName>
    </submittedName>
</protein>
<feature type="region of interest" description="Disordered" evidence="1">
    <location>
        <begin position="87"/>
        <end position="143"/>
    </location>
</feature>
<feature type="compositionally biased region" description="Polar residues" evidence="1">
    <location>
        <begin position="103"/>
        <end position="122"/>
    </location>
</feature>
<dbReference type="InterPro" id="IPR012471">
    <property type="entry name" value="DUF1690"/>
</dbReference>
<dbReference type="GeneID" id="87832985"/>
<dbReference type="RefSeq" id="XP_062648796.1">
    <property type="nucleotide sequence ID" value="XM_062796217.1"/>
</dbReference>
<proteinExistence type="predicted"/>
<feature type="compositionally biased region" description="Polar residues" evidence="1">
    <location>
        <begin position="22"/>
        <end position="41"/>
    </location>
</feature>
<feature type="region of interest" description="Disordered" evidence="1">
    <location>
        <begin position="1"/>
        <end position="60"/>
    </location>
</feature>
<name>A0AAN6U252_9PEZI</name>
<sequence length="197" mass="22375">MGSTSSKLSSSTPHVWKGPSQPGVSQNLVESLETSNEVRPTNTPPRVGHLTENFPSQTDVSRLQSLELQIQERVGVELKRLRAQEAEALREAQQKLSAEPATTADQQGESEPLRQQQQQLSGPSRHEVSKAIDDLRTKLEERRQVRQLPDGVEKARNEVVRCLHENDRRPLDCWREVEAFKDEVRRLEKGWVDKVVS</sequence>
<evidence type="ECO:0000313" key="3">
    <source>
        <dbReference type="Proteomes" id="UP001302602"/>
    </source>
</evidence>
<dbReference type="Proteomes" id="UP001302602">
    <property type="component" value="Unassembled WGS sequence"/>
</dbReference>
<dbReference type="AlphaFoldDB" id="A0AAN6U252"/>
<evidence type="ECO:0000313" key="2">
    <source>
        <dbReference type="EMBL" id="KAK4125025.1"/>
    </source>
</evidence>
<gene>
    <name evidence="2" type="ORF">N657DRAFT_679815</name>
</gene>
<organism evidence="2 3">
    <name type="scientific">Parathielavia appendiculata</name>
    <dbReference type="NCBI Taxonomy" id="2587402"/>
    <lineage>
        <taxon>Eukaryota</taxon>
        <taxon>Fungi</taxon>
        <taxon>Dikarya</taxon>
        <taxon>Ascomycota</taxon>
        <taxon>Pezizomycotina</taxon>
        <taxon>Sordariomycetes</taxon>
        <taxon>Sordariomycetidae</taxon>
        <taxon>Sordariales</taxon>
        <taxon>Chaetomiaceae</taxon>
        <taxon>Parathielavia</taxon>
    </lineage>
</organism>
<dbReference type="Pfam" id="PF07956">
    <property type="entry name" value="DUF1690"/>
    <property type="match status" value="1"/>
</dbReference>
<accession>A0AAN6U252</accession>
<evidence type="ECO:0000256" key="1">
    <source>
        <dbReference type="SAM" id="MobiDB-lite"/>
    </source>
</evidence>
<keyword evidence="3" id="KW-1185">Reference proteome</keyword>
<feature type="compositionally biased region" description="Basic and acidic residues" evidence="1">
    <location>
        <begin position="124"/>
        <end position="143"/>
    </location>
</feature>
<reference evidence="2" key="2">
    <citation type="submission" date="2023-05" db="EMBL/GenBank/DDBJ databases">
        <authorList>
            <consortium name="Lawrence Berkeley National Laboratory"/>
            <person name="Steindorff A."/>
            <person name="Hensen N."/>
            <person name="Bonometti L."/>
            <person name="Westerberg I."/>
            <person name="Brannstrom I.O."/>
            <person name="Guillou S."/>
            <person name="Cros-Aarteil S."/>
            <person name="Calhoun S."/>
            <person name="Haridas S."/>
            <person name="Kuo A."/>
            <person name="Mondo S."/>
            <person name="Pangilinan J."/>
            <person name="Riley R."/>
            <person name="Labutti K."/>
            <person name="Andreopoulos B."/>
            <person name="Lipzen A."/>
            <person name="Chen C."/>
            <person name="Yanf M."/>
            <person name="Daum C."/>
            <person name="Ng V."/>
            <person name="Clum A."/>
            <person name="Ohm R."/>
            <person name="Martin F."/>
            <person name="Silar P."/>
            <person name="Natvig D."/>
            <person name="Lalanne C."/>
            <person name="Gautier V."/>
            <person name="Ament-Velasquez S.L."/>
            <person name="Kruys A."/>
            <person name="Hutchinson M.I."/>
            <person name="Powell A.J."/>
            <person name="Barry K."/>
            <person name="Miller A.N."/>
            <person name="Grigoriev I.V."/>
            <person name="Debuchy R."/>
            <person name="Gladieux P."/>
            <person name="Thoren M.H."/>
            <person name="Johannesson H."/>
        </authorList>
    </citation>
    <scope>NUCLEOTIDE SEQUENCE</scope>
    <source>
        <strain evidence="2">CBS 731.68</strain>
    </source>
</reference>
<dbReference type="EMBL" id="MU853226">
    <property type="protein sequence ID" value="KAK4125025.1"/>
    <property type="molecule type" value="Genomic_DNA"/>
</dbReference>
<feature type="compositionally biased region" description="Low complexity" evidence="1">
    <location>
        <begin position="1"/>
        <end position="12"/>
    </location>
</feature>
<reference evidence="2" key="1">
    <citation type="journal article" date="2023" name="Mol. Phylogenet. Evol.">
        <title>Genome-scale phylogeny and comparative genomics of the fungal order Sordariales.</title>
        <authorList>
            <person name="Hensen N."/>
            <person name="Bonometti L."/>
            <person name="Westerberg I."/>
            <person name="Brannstrom I.O."/>
            <person name="Guillou S."/>
            <person name="Cros-Aarteil S."/>
            <person name="Calhoun S."/>
            <person name="Haridas S."/>
            <person name="Kuo A."/>
            <person name="Mondo S."/>
            <person name="Pangilinan J."/>
            <person name="Riley R."/>
            <person name="LaButti K."/>
            <person name="Andreopoulos B."/>
            <person name="Lipzen A."/>
            <person name="Chen C."/>
            <person name="Yan M."/>
            <person name="Daum C."/>
            <person name="Ng V."/>
            <person name="Clum A."/>
            <person name="Steindorff A."/>
            <person name="Ohm R.A."/>
            <person name="Martin F."/>
            <person name="Silar P."/>
            <person name="Natvig D.O."/>
            <person name="Lalanne C."/>
            <person name="Gautier V."/>
            <person name="Ament-Velasquez S.L."/>
            <person name="Kruys A."/>
            <person name="Hutchinson M.I."/>
            <person name="Powell A.J."/>
            <person name="Barry K."/>
            <person name="Miller A.N."/>
            <person name="Grigoriev I.V."/>
            <person name="Debuchy R."/>
            <person name="Gladieux P."/>
            <person name="Hiltunen Thoren M."/>
            <person name="Johannesson H."/>
        </authorList>
    </citation>
    <scope>NUCLEOTIDE SEQUENCE</scope>
    <source>
        <strain evidence="2">CBS 731.68</strain>
    </source>
</reference>